<dbReference type="Proteomes" id="UP000886595">
    <property type="component" value="Unassembled WGS sequence"/>
</dbReference>
<protein>
    <submittedName>
        <fullName evidence="1">Uncharacterized protein</fullName>
    </submittedName>
</protein>
<sequence>MRKICVVQPDEYGVYRDEDGNAHALDGRIINVSKEDIEAILEMTDKSGGKYLSLPQYEGYFLMPGVYCTPPRPPVSDTFSRVHVIELLDIYRAQGWMFEEFYRKIDEIYFSLNNSIGRAVVESRLHS</sequence>
<comment type="caution">
    <text evidence="1">The sequence shown here is derived from an EMBL/GenBank/DDBJ whole genome shotgun (WGS) entry which is preliminary data.</text>
</comment>
<dbReference type="AlphaFoldDB" id="A0A8X7VIL3"/>
<name>A0A8X7VIL3_BRACI</name>
<keyword evidence="2" id="KW-1185">Reference proteome</keyword>
<gene>
    <name evidence="1" type="ORF">Bca52824_023469</name>
</gene>
<reference evidence="1 2" key="1">
    <citation type="submission" date="2020-02" db="EMBL/GenBank/DDBJ databases">
        <authorList>
            <person name="Ma Q."/>
            <person name="Huang Y."/>
            <person name="Song X."/>
            <person name="Pei D."/>
        </authorList>
    </citation>
    <scope>NUCLEOTIDE SEQUENCE [LARGE SCALE GENOMIC DNA]</scope>
    <source>
        <strain evidence="1">Sxm20200214</strain>
        <tissue evidence="1">Leaf</tissue>
    </source>
</reference>
<dbReference type="EMBL" id="JAAMPC010000005">
    <property type="protein sequence ID" value="KAG2311912.1"/>
    <property type="molecule type" value="Genomic_DNA"/>
</dbReference>
<accession>A0A8X7VIL3</accession>
<evidence type="ECO:0000313" key="2">
    <source>
        <dbReference type="Proteomes" id="UP000886595"/>
    </source>
</evidence>
<proteinExistence type="predicted"/>
<organism evidence="1 2">
    <name type="scientific">Brassica carinata</name>
    <name type="common">Ethiopian mustard</name>
    <name type="synonym">Abyssinian cabbage</name>
    <dbReference type="NCBI Taxonomy" id="52824"/>
    <lineage>
        <taxon>Eukaryota</taxon>
        <taxon>Viridiplantae</taxon>
        <taxon>Streptophyta</taxon>
        <taxon>Embryophyta</taxon>
        <taxon>Tracheophyta</taxon>
        <taxon>Spermatophyta</taxon>
        <taxon>Magnoliopsida</taxon>
        <taxon>eudicotyledons</taxon>
        <taxon>Gunneridae</taxon>
        <taxon>Pentapetalae</taxon>
        <taxon>rosids</taxon>
        <taxon>malvids</taxon>
        <taxon>Brassicales</taxon>
        <taxon>Brassicaceae</taxon>
        <taxon>Brassiceae</taxon>
        <taxon>Brassica</taxon>
    </lineage>
</organism>
<evidence type="ECO:0000313" key="1">
    <source>
        <dbReference type="EMBL" id="KAG2311912.1"/>
    </source>
</evidence>